<evidence type="ECO:0000313" key="3">
    <source>
        <dbReference type="Proteomes" id="UP000046392"/>
    </source>
</evidence>
<evidence type="ECO:0000256" key="2">
    <source>
        <dbReference type="SAM" id="Coils"/>
    </source>
</evidence>
<feature type="coiled-coil region" evidence="2">
    <location>
        <begin position="80"/>
        <end position="128"/>
    </location>
</feature>
<evidence type="ECO:0000256" key="1">
    <source>
        <dbReference type="ARBA" id="ARBA00023054"/>
    </source>
</evidence>
<reference evidence="4" key="1">
    <citation type="submission" date="2017-02" db="UniProtKB">
        <authorList>
            <consortium name="WormBaseParasite"/>
        </authorList>
    </citation>
    <scope>IDENTIFICATION</scope>
</reference>
<dbReference type="AlphaFoldDB" id="A0A0N5BSG1"/>
<keyword evidence="1 2" id="KW-0175">Coiled coil</keyword>
<evidence type="ECO:0000313" key="4">
    <source>
        <dbReference type="WBParaSite" id="SPAL_0000880400.1"/>
    </source>
</evidence>
<proteinExistence type="predicted"/>
<organism evidence="3 4">
    <name type="scientific">Strongyloides papillosus</name>
    <name type="common">Intestinal threadworm</name>
    <dbReference type="NCBI Taxonomy" id="174720"/>
    <lineage>
        <taxon>Eukaryota</taxon>
        <taxon>Metazoa</taxon>
        <taxon>Ecdysozoa</taxon>
        <taxon>Nematoda</taxon>
        <taxon>Chromadorea</taxon>
        <taxon>Rhabditida</taxon>
        <taxon>Tylenchina</taxon>
        <taxon>Panagrolaimomorpha</taxon>
        <taxon>Strongyloidoidea</taxon>
        <taxon>Strongyloididae</taxon>
        <taxon>Strongyloides</taxon>
    </lineage>
</organism>
<dbReference type="Proteomes" id="UP000046392">
    <property type="component" value="Unplaced"/>
</dbReference>
<accession>A0A0N5BSG1</accession>
<dbReference type="STRING" id="174720.A0A0N5BSG1"/>
<sequence length="133" mass="16363">MERQKPNIHNRYDNTDITDKQISDNDAFFSKTIGRCQHTDWDVCENVRLQELKEIRERSAQMEKTMRWWSDCTASWREKWKTVKKEKNEAREEVEQLKKQLESMIYLYEQEKEKNKQLEEKIFELEKISQKND</sequence>
<dbReference type="WBParaSite" id="SPAL_0000880400.1">
    <property type="protein sequence ID" value="SPAL_0000880400.1"/>
    <property type="gene ID" value="SPAL_0000880400"/>
</dbReference>
<protein>
    <submittedName>
        <fullName evidence="4">Coiled-coil domain-containing protein 102B</fullName>
    </submittedName>
</protein>
<name>A0A0N5BSG1_STREA</name>
<dbReference type="PANTHER" id="PTHR46292:SF1">
    <property type="entry name" value="COILED-COIL DOMAIN-CONTAINING PROTEIN 102A"/>
    <property type="match status" value="1"/>
</dbReference>
<dbReference type="PANTHER" id="PTHR46292">
    <property type="entry name" value="COILED-COIL DOMAIN-CONTAINING PROTEIN 102A"/>
    <property type="match status" value="1"/>
</dbReference>
<keyword evidence="3" id="KW-1185">Reference proteome</keyword>